<sequence>MSEREEGSPADTIQRIFPDEILRVAVGKFVDGVSHVNGVGKLAVRKYNDGTIRFYAVWDISGGDRDMVTSLCSEGFSNYAKHNTDFVVIHYSQEEFGQMEENNQHYNYTDSGTIWERSEEAE</sequence>
<organism evidence="1 2">
    <name type="scientific">Candidatus Curtissbacteria bacterium RIFCSPLOWO2_01_FULL_42_26</name>
    <dbReference type="NCBI Taxonomy" id="1797729"/>
    <lineage>
        <taxon>Bacteria</taxon>
        <taxon>Candidatus Curtissiibacteriota</taxon>
    </lineage>
</organism>
<reference evidence="1 2" key="1">
    <citation type="journal article" date="2016" name="Nat. Commun.">
        <title>Thousands of microbial genomes shed light on interconnected biogeochemical processes in an aquifer system.</title>
        <authorList>
            <person name="Anantharaman K."/>
            <person name="Brown C.T."/>
            <person name="Hug L.A."/>
            <person name="Sharon I."/>
            <person name="Castelle C.J."/>
            <person name="Probst A.J."/>
            <person name="Thomas B.C."/>
            <person name="Singh A."/>
            <person name="Wilkins M.J."/>
            <person name="Karaoz U."/>
            <person name="Brodie E.L."/>
            <person name="Williams K.H."/>
            <person name="Hubbard S.S."/>
            <person name="Banfield J.F."/>
        </authorList>
    </citation>
    <scope>NUCLEOTIDE SEQUENCE [LARGE SCALE GENOMIC DNA]</scope>
</reference>
<protein>
    <submittedName>
        <fullName evidence="1">Uncharacterized protein</fullName>
    </submittedName>
</protein>
<dbReference type="EMBL" id="MFBS01000042">
    <property type="protein sequence ID" value="OGE08119.1"/>
    <property type="molecule type" value="Genomic_DNA"/>
</dbReference>
<dbReference type="STRING" id="1797729.A3A60_04350"/>
<proteinExistence type="predicted"/>
<dbReference type="AlphaFoldDB" id="A0A1F5HVV0"/>
<accession>A0A1F5HVV0</accession>
<gene>
    <name evidence="1" type="ORF">A3A60_04350</name>
</gene>
<evidence type="ECO:0000313" key="2">
    <source>
        <dbReference type="Proteomes" id="UP000179227"/>
    </source>
</evidence>
<evidence type="ECO:0000313" key="1">
    <source>
        <dbReference type="EMBL" id="OGE08119.1"/>
    </source>
</evidence>
<comment type="caution">
    <text evidence="1">The sequence shown here is derived from an EMBL/GenBank/DDBJ whole genome shotgun (WGS) entry which is preliminary data.</text>
</comment>
<dbReference type="Proteomes" id="UP000179227">
    <property type="component" value="Unassembled WGS sequence"/>
</dbReference>
<name>A0A1F5HVV0_9BACT</name>